<dbReference type="RefSeq" id="WP_161932006.1">
    <property type="nucleotide sequence ID" value="NZ_CP047901.1"/>
</dbReference>
<dbReference type="KEGG" id="caqa:MICH65_0653"/>
<dbReference type="AlphaFoldDB" id="A0A857N6J8"/>
<feature type="coiled-coil region" evidence="1">
    <location>
        <begin position="80"/>
        <end position="107"/>
    </location>
</feature>
<dbReference type="InterPro" id="IPR043719">
    <property type="entry name" value="DUF5660"/>
</dbReference>
<keyword evidence="1" id="KW-0175">Coiled coil</keyword>
<dbReference type="Pfam" id="PF18904">
    <property type="entry name" value="DUF5660"/>
    <property type="match status" value="1"/>
</dbReference>
<evidence type="ECO:0000313" key="4">
    <source>
        <dbReference type="EMBL" id="QHO63634.1"/>
    </source>
</evidence>
<dbReference type="EMBL" id="CP047901">
    <property type="protein sequence ID" value="QHO63634.1"/>
    <property type="molecule type" value="Genomic_DNA"/>
</dbReference>
<protein>
    <recommendedName>
        <fullName evidence="3">DUF5660 domain-containing protein</fullName>
    </recommendedName>
</protein>
<evidence type="ECO:0000313" key="5">
    <source>
        <dbReference type="Proteomes" id="UP000463983"/>
    </source>
</evidence>
<sequence>MQPTNKPINPKIQSFLESLRQRSQTPKSSTETNKPRFPAYENYQEKQRLEQLRKQEFFRSRSREFKEVYSLNKRQEQERINQIIVELHSLAKSIKNLKKEVDVAVQQTPIEASQYQFSFLEHLKKTLKLLREDVESASSWLHLFNSRRQQQSFYWSMAKSKGTKFTLSEERSISTSIG</sequence>
<feature type="region of interest" description="Disordered" evidence="2">
    <location>
        <begin position="1"/>
        <end position="40"/>
    </location>
</feature>
<organism evidence="4 5">
    <name type="scientific">Candidatus Chazhemtobacterium aquaticus</name>
    <dbReference type="NCBI Taxonomy" id="2715735"/>
    <lineage>
        <taxon>Bacteria</taxon>
        <taxon>Candidatus Chazhemtobacteraceae</taxon>
        <taxon>Candidatus Chazhemtobacterium</taxon>
    </lineage>
</organism>
<keyword evidence="5" id="KW-1185">Reference proteome</keyword>
<name>A0A857N6J8_9BACT</name>
<feature type="compositionally biased region" description="Polar residues" evidence="2">
    <location>
        <begin position="1"/>
        <end position="32"/>
    </location>
</feature>
<dbReference type="Proteomes" id="UP000463983">
    <property type="component" value="Chromosome"/>
</dbReference>
<reference evidence="5" key="1">
    <citation type="journal article" date="2020" name="Microorganisms">
        <title>Complete Genome of a Member of a New Bacterial Lineage in the Microgenomates Group Reveals an Unusual Nucleotide Composition Disparity Between Two Strands of DNA and Limited Metabolic Potential.</title>
        <authorList>
            <person name="Kadnikov V.V."/>
            <person name="Mardanov A.V."/>
            <person name="Beletsky A.V."/>
            <person name="Karnachuk O.V."/>
            <person name="Ravin N.V."/>
        </authorList>
    </citation>
    <scope>NUCLEOTIDE SEQUENCE [LARGE SCALE GENOMIC DNA]</scope>
</reference>
<evidence type="ECO:0000256" key="2">
    <source>
        <dbReference type="SAM" id="MobiDB-lite"/>
    </source>
</evidence>
<evidence type="ECO:0000256" key="1">
    <source>
        <dbReference type="SAM" id="Coils"/>
    </source>
</evidence>
<accession>A0A857N6J8</accession>
<feature type="domain" description="DUF5660" evidence="3">
    <location>
        <begin position="73"/>
        <end position="178"/>
    </location>
</feature>
<evidence type="ECO:0000259" key="3">
    <source>
        <dbReference type="Pfam" id="PF18904"/>
    </source>
</evidence>
<proteinExistence type="predicted"/>
<gene>
    <name evidence="4" type="ORF">MICH65_0653</name>
</gene>